<feature type="region of interest" description="Disordered" evidence="1">
    <location>
        <begin position="92"/>
        <end position="130"/>
    </location>
</feature>
<gene>
    <name evidence="2" type="ORF">EVAR_60979_1</name>
</gene>
<accession>A0A4C1XVA4</accession>
<evidence type="ECO:0000313" key="3">
    <source>
        <dbReference type="Proteomes" id="UP000299102"/>
    </source>
</evidence>
<comment type="caution">
    <text evidence="2">The sequence shown here is derived from an EMBL/GenBank/DDBJ whole genome shotgun (WGS) entry which is preliminary data.</text>
</comment>
<evidence type="ECO:0000256" key="1">
    <source>
        <dbReference type="SAM" id="MobiDB-lite"/>
    </source>
</evidence>
<sequence length="130" mass="14070">MINTSEAPLAHAHWHAGRRRPHTDTPSAALRSPVDLGLRGADRTDRSNTIMDGAKLEIAERAIFERPHEHIISLEGVDCAATLRNVRYVGARVGRPPAPRPPPAARGRSSRAPAFPSQSSRGRRAGADFA</sequence>
<protein>
    <submittedName>
        <fullName evidence="2">Uncharacterized protein</fullName>
    </submittedName>
</protein>
<dbReference type="EMBL" id="BGZK01000971">
    <property type="protein sequence ID" value="GBP66922.1"/>
    <property type="molecule type" value="Genomic_DNA"/>
</dbReference>
<feature type="compositionally biased region" description="Basic residues" evidence="1">
    <location>
        <begin position="12"/>
        <end position="21"/>
    </location>
</feature>
<feature type="region of interest" description="Disordered" evidence="1">
    <location>
        <begin position="1"/>
        <end position="46"/>
    </location>
</feature>
<keyword evidence="3" id="KW-1185">Reference proteome</keyword>
<feature type="compositionally biased region" description="Low complexity" evidence="1">
    <location>
        <begin position="105"/>
        <end position="114"/>
    </location>
</feature>
<organism evidence="2 3">
    <name type="scientific">Eumeta variegata</name>
    <name type="common">Bagworm moth</name>
    <name type="synonym">Eumeta japonica</name>
    <dbReference type="NCBI Taxonomy" id="151549"/>
    <lineage>
        <taxon>Eukaryota</taxon>
        <taxon>Metazoa</taxon>
        <taxon>Ecdysozoa</taxon>
        <taxon>Arthropoda</taxon>
        <taxon>Hexapoda</taxon>
        <taxon>Insecta</taxon>
        <taxon>Pterygota</taxon>
        <taxon>Neoptera</taxon>
        <taxon>Endopterygota</taxon>
        <taxon>Lepidoptera</taxon>
        <taxon>Glossata</taxon>
        <taxon>Ditrysia</taxon>
        <taxon>Tineoidea</taxon>
        <taxon>Psychidae</taxon>
        <taxon>Oiketicinae</taxon>
        <taxon>Eumeta</taxon>
    </lineage>
</organism>
<name>A0A4C1XVA4_EUMVA</name>
<dbReference type="AlphaFoldDB" id="A0A4C1XVA4"/>
<proteinExistence type="predicted"/>
<evidence type="ECO:0000313" key="2">
    <source>
        <dbReference type="EMBL" id="GBP66922.1"/>
    </source>
</evidence>
<reference evidence="2 3" key="1">
    <citation type="journal article" date="2019" name="Commun. Biol.">
        <title>The bagworm genome reveals a unique fibroin gene that provides high tensile strength.</title>
        <authorList>
            <person name="Kono N."/>
            <person name="Nakamura H."/>
            <person name="Ohtoshi R."/>
            <person name="Tomita M."/>
            <person name="Numata K."/>
            <person name="Arakawa K."/>
        </authorList>
    </citation>
    <scope>NUCLEOTIDE SEQUENCE [LARGE SCALE GENOMIC DNA]</scope>
</reference>
<dbReference type="Proteomes" id="UP000299102">
    <property type="component" value="Unassembled WGS sequence"/>
</dbReference>